<protein>
    <submittedName>
        <fullName evidence="1">Unannotated protein</fullName>
    </submittedName>
</protein>
<dbReference type="Pfam" id="PF11238">
    <property type="entry name" value="DUF3039"/>
    <property type="match status" value="1"/>
</dbReference>
<dbReference type="EMBL" id="CAEZSF010000077">
    <property type="protein sequence ID" value="CAB4539238.1"/>
    <property type="molecule type" value="Genomic_DNA"/>
</dbReference>
<reference evidence="1" key="1">
    <citation type="submission" date="2020-05" db="EMBL/GenBank/DDBJ databases">
        <authorList>
            <person name="Chiriac C."/>
            <person name="Salcher M."/>
            <person name="Ghai R."/>
            <person name="Kavagutti S V."/>
        </authorList>
    </citation>
    <scope>NUCLEOTIDE SEQUENCE</scope>
</reference>
<accession>A0A6J6BM48</accession>
<proteinExistence type="predicted"/>
<name>A0A6J6BM48_9ZZZZ</name>
<dbReference type="InterPro" id="IPR021400">
    <property type="entry name" value="DUF3039"/>
</dbReference>
<evidence type="ECO:0000313" key="2">
    <source>
        <dbReference type="EMBL" id="CAB4744018.1"/>
    </source>
</evidence>
<sequence>MHETATMQPTIVEPGGATTTVTEERLETEDGPVAHIVKTKRNEDAAAKVLAARVEGTPLEALCGHVWVPSRDPKQLPVCQKCKDIYQMYKGMNDGLDDTPRM</sequence>
<dbReference type="EMBL" id="CAEZYU010000053">
    <property type="protein sequence ID" value="CAB4744018.1"/>
    <property type="molecule type" value="Genomic_DNA"/>
</dbReference>
<dbReference type="AlphaFoldDB" id="A0A6J6BM48"/>
<gene>
    <name evidence="1" type="ORF">UFOPK1358_00927</name>
    <name evidence="2" type="ORF">UFOPK2766_01242</name>
</gene>
<evidence type="ECO:0000313" key="1">
    <source>
        <dbReference type="EMBL" id="CAB4539238.1"/>
    </source>
</evidence>
<organism evidence="1">
    <name type="scientific">freshwater metagenome</name>
    <dbReference type="NCBI Taxonomy" id="449393"/>
    <lineage>
        <taxon>unclassified sequences</taxon>
        <taxon>metagenomes</taxon>
        <taxon>ecological metagenomes</taxon>
    </lineage>
</organism>